<protein>
    <recommendedName>
        <fullName evidence="8">Probable enoyl-CoA hydratase EchA17</fullName>
        <ecNumber evidence="3">4.2.1.17</ecNumber>
    </recommendedName>
    <alternativeName>
        <fullName evidence="9">Probable enoyl-CoA hydratase echA17</fullName>
    </alternativeName>
</protein>
<proteinExistence type="inferred from homology"/>
<dbReference type="SUPFAM" id="SSF52096">
    <property type="entry name" value="ClpP/crotonase"/>
    <property type="match status" value="1"/>
</dbReference>
<dbReference type="EC" id="4.2.1.17" evidence="3"/>
<comment type="catalytic activity">
    <reaction evidence="7">
        <text>a 4-saturated-(3S)-3-hydroxyacyl-CoA = a (3E)-enoyl-CoA + H2O</text>
        <dbReference type="Rhea" id="RHEA:20724"/>
        <dbReference type="ChEBI" id="CHEBI:15377"/>
        <dbReference type="ChEBI" id="CHEBI:58521"/>
        <dbReference type="ChEBI" id="CHEBI:137480"/>
        <dbReference type="EC" id="4.2.1.17"/>
    </reaction>
</comment>
<dbReference type="GO" id="GO:0004300">
    <property type="term" value="F:enoyl-CoA hydratase activity"/>
    <property type="evidence" value="ECO:0007669"/>
    <property type="project" value="UniProtKB-EC"/>
</dbReference>
<dbReference type="InterPro" id="IPR001753">
    <property type="entry name" value="Enoyl-CoA_hydra/iso"/>
</dbReference>
<dbReference type="OrthoDB" id="9790967at2"/>
<reference evidence="11 12" key="1">
    <citation type="submission" date="2017-05" db="EMBL/GenBank/DDBJ databases">
        <title>Isolation of Rhodococcus sp. S2-17 biodegrading of BP-3.</title>
        <authorList>
            <person name="Lee Y."/>
            <person name="Kim K.H."/>
            <person name="Chun B.H."/>
            <person name="Jung H.S."/>
            <person name="Jeon C.O."/>
        </authorList>
    </citation>
    <scope>NUCLEOTIDE SEQUENCE [LARGE SCALE GENOMIC DNA]</scope>
    <source>
        <strain evidence="11 12">S2-17</strain>
    </source>
</reference>
<comment type="function">
    <text evidence="1">Could possibly oxidize fatty acids using specific components.</text>
</comment>
<dbReference type="Proteomes" id="UP000245711">
    <property type="component" value="Chromosome"/>
</dbReference>
<dbReference type="Pfam" id="PF00378">
    <property type="entry name" value="ECH_1"/>
    <property type="match status" value="1"/>
</dbReference>
<keyword evidence="12" id="KW-1185">Reference proteome</keyword>
<evidence type="ECO:0000256" key="5">
    <source>
        <dbReference type="ARBA" id="ARBA00023239"/>
    </source>
</evidence>
<evidence type="ECO:0000256" key="6">
    <source>
        <dbReference type="ARBA" id="ARBA00023709"/>
    </source>
</evidence>
<evidence type="ECO:0000256" key="9">
    <source>
        <dbReference type="ARBA" id="ARBA00073436"/>
    </source>
</evidence>
<dbReference type="FunFam" id="3.90.226.10:FF:000009">
    <property type="entry name" value="Carnitinyl-CoA dehydratase"/>
    <property type="match status" value="1"/>
</dbReference>
<comment type="catalytic activity">
    <reaction evidence="6">
        <text>a (3S)-3-hydroxyacyl-CoA = a (2E)-enoyl-CoA + H2O</text>
        <dbReference type="Rhea" id="RHEA:16105"/>
        <dbReference type="ChEBI" id="CHEBI:15377"/>
        <dbReference type="ChEBI" id="CHEBI:57318"/>
        <dbReference type="ChEBI" id="CHEBI:58856"/>
        <dbReference type="EC" id="4.2.1.17"/>
    </reaction>
</comment>
<evidence type="ECO:0000256" key="10">
    <source>
        <dbReference type="RuleBase" id="RU003707"/>
    </source>
</evidence>
<dbReference type="InterPro" id="IPR018376">
    <property type="entry name" value="Enoyl-CoA_hyd/isom_CS"/>
</dbReference>
<evidence type="ECO:0000313" key="12">
    <source>
        <dbReference type="Proteomes" id="UP000245711"/>
    </source>
</evidence>
<dbReference type="KEGG" id="roz:CBI38_08660"/>
<keyword evidence="4" id="KW-0443">Lipid metabolism</keyword>
<accession>A0A2S2BSW1</accession>
<dbReference type="PANTHER" id="PTHR11941">
    <property type="entry name" value="ENOYL-COA HYDRATASE-RELATED"/>
    <property type="match status" value="1"/>
</dbReference>
<evidence type="ECO:0000256" key="7">
    <source>
        <dbReference type="ARBA" id="ARBA00023717"/>
    </source>
</evidence>
<dbReference type="CDD" id="cd06558">
    <property type="entry name" value="crotonase-like"/>
    <property type="match status" value="1"/>
</dbReference>
<gene>
    <name evidence="11" type="ORF">CBI38_08660</name>
</gene>
<dbReference type="Gene3D" id="3.90.226.10">
    <property type="entry name" value="2-enoyl-CoA Hydratase, Chain A, domain 1"/>
    <property type="match status" value="1"/>
</dbReference>
<evidence type="ECO:0000256" key="2">
    <source>
        <dbReference type="ARBA" id="ARBA00005254"/>
    </source>
</evidence>
<dbReference type="PANTHER" id="PTHR11941:SF54">
    <property type="entry name" value="ENOYL-COA HYDRATASE, MITOCHONDRIAL"/>
    <property type="match status" value="1"/>
</dbReference>
<dbReference type="PROSITE" id="PS00166">
    <property type="entry name" value="ENOYL_COA_HYDRATASE"/>
    <property type="match status" value="1"/>
</dbReference>
<dbReference type="GO" id="GO:0006635">
    <property type="term" value="P:fatty acid beta-oxidation"/>
    <property type="evidence" value="ECO:0007669"/>
    <property type="project" value="TreeGrafter"/>
</dbReference>
<evidence type="ECO:0000313" key="11">
    <source>
        <dbReference type="EMBL" id="AWK71654.1"/>
    </source>
</evidence>
<comment type="similarity">
    <text evidence="2 10">Belongs to the enoyl-CoA hydratase/isomerase family.</text>
</comment>
<evidence type="ECO:0000256" key="3">
    <source>
        <dbReference type="ARBA" id="ARBA00012076"/>
    </source>
</evidence>
<evidence type="ECO:0000256" key="4">
    <source>
        <dbReference type="ARBA" id="ARBA00022832"/>
    </source>
</evidence>
<keyword evidence="4" id="KW-0276">Fatty acid metabolism</keyword>
<dbReference type="AlphaFoldDB" id="A0A2S2BSW1"/>
<evidence type="ECO:0000256" key="8">
    <source>
        <dbReference type="ARBA" id="ARBA00039456"/>
    </source>
</evidence>
<dbReference type="InterPro" id="IPR029045">
    <property type="entry name" value="ClpP/crotonase-like_dom_sf"/>
</dbReference>
<name>A0A2S2BSW1_9NOCA</name>
<dbReference type="RefSeq" id="WP_109328119.1">
    <property type="nucleotide sequence ID" value="NZ_CP021354.1"/>
</dbReference>
<dbReference type="EMBL" id="CP021354">
    <property type="protein sequence ID" value="AWK71654.1"/>
    <property type="molecule type" value="Genomic_DNA"/>
</dbReference>
<evidence type="ECO:0000256" key="1">
    <source>
        <dbReference type="ARBA" id="ARBA00002994"/>
    </source>
</evidence>
<organism evidence="11 12">
    <name type="scientific">Rhodococcus oxybenzonivorans</name>
    <dbReference type="NCBI Taxonomy" id="1990687"/>
    <lineage>
        <taxon>Bacteria</taxon>
        <taxon>Bacillati</taxon>
        <taxon>Actinomycetota</taxon>
        <taxon>Actinomycetes</taxon>
        <taxon>Mycobacteriales</taxon>
        <taxon>Nocardiaceae</taxon>
        <taxon>Rhodococcus</taxon>
    </lineage>
</organism>
<keyword evidence="5" id="KW-0456">Lyase</keyword>
<dbReference type="Gene3D" id="1.10.12.10">
    <property type="entry name" value="Lyase 2-enoyl-coa Hydratase, Chain A, domain 2"/>
    <property type="match status" value="1"/>
</dbReference>
<dbReference type="InterPro" id="IPR014748">
    <property type="entry name" value="Enoyl-CoA_hydra_C"/>
</dbReference>
<sequence>MSSGVRFTRDGHIARVTLDRPKALNSINAEMDQSLFEAWTEINADPDLWVAVLSASGEKAFCAGADVSGGTEGDGRRMALGGGLTGVGGPLLKLRKPLVAAVQGYAVGGGFELAMCADVIVAADNAQFGIPETKVGIIGEAGIMHRAIRQLPHHIAMAMILTGDRITAVDAERYGLVNEVVAPEQLGKAADQWAERIAAASPLAVQAAKDAVLSRLDWPLDIALATRYEPIEAYAASADRLEGRAAFAEKRKPQWTGR</sequence>